<gene>
    <name evidence="2" type="ORF">EDS130_LOCUS2240</name>
</gene>
<evidence type="ECO:0000313" key="3">
    <source>
        <dbReference type="Proteomes" id="UP000663852"/>
    </source>
</evidence>
<feature type="region of interest" description="Disordered" evidence="1">
    <location>
        <begin position="88"/>
        <end position="113"/>
    </location>
</feature>
<dbReference type="Proteomes" id="UP000663852">
    <property type="component" value="Unassembled WGS sequence"/>
</dbReference>
<feature type="compositionally biased region" description="Polar residues" evidence="1">
    <location>
        <begin position="141"/>
        <end position="151"/>
    </location>
</feature>
<feature type="compositionally biased region" description="Polar residues" evidence="1">
    <location>
        <begin position="57"/>
        <end position="70"/>
    </location>
</feature>
<accession>A0A813PGM3</accession>
<name>A0A813PGM3_ADIRI</name>
<feature type="region of interest" description="Disordered" evidence="1">
    <location>
        <begin position="127"/>
        <end position="155"/>
    </location>
</feature>
<organism evidence="2 3">
    <name type="scientific">Adineta ricciae</name>
    <name type="common">Rotifer</name>
    <dbReference type="NCBI Taxonomy" id="249248"/>
    <lineage>
        <taxon>Eukaryota</taxon>
        <taxon>Metazoa</taxon>
        <taxon>Spiralia</taxon>
        <taxon>Gnathifera</taxon>
        <taxon>Rotifera</taxon>
        <taxon>Eurotatoria</taxon>
        <taxon>Bdelloidea</taxon>
        <taxon>Adinetida</taxon>
        <taxon>Adinetidae</taxon>
        <taxon>Adineta</taxon>
    </lineage>
</organism>
<sequence length="276" mass="30683">MDALSVAEIKRKFDGKRVMVMSPLKMPVVHNEPSVDSSDFERLAQSRSNELRRTSEDSNASSFEPTNNEATFARVLPQGSNTFRHINKQDIPLPASTHRNRNEDEHCESSTDSVHAIASQNANHITGFKKAPVPLPPGANRNRTGNTQDSITDPLMSDSIQPSTILKKPIVPLPASSHQGINDEMSSSTMPSVAKKPPVPLPGLANQIQTNNTHFESLCVTLDSLLPSKCMFYELDNTIDDYQRIDARTIVFSKQRPPIPKMTKDEVHSLQRYLNT</sequence>
<dbReference type="EMBL" id="CAJNOJ010000005">
    <property type="protein sequence ID" value="CAF0750213.1"/>
    <property type="molecule type" value="Genomic_DNA"/>
</dbReference>
<comment type="caution">
    <text evidence="2">The sequence shown here is derived from an EMBL/GenBank/DDBJ whole genome shotgun (WGS) entry which is preliminary data.</text>
</comment>
<proteinExistence type="predicted"/>
<feature type="region of interest" description="Disordered" evidence="1">
    <location>
        <begin position="32"/>
        <end position="70"/>
    </location>
</feature>
<dbReference type="AlphaFoldDB" id="A0A813PGM3"/>
<evidence type="ECO:0000313" key="2">
    <source>
        <dbReference type="EMBL" id="CAF0750213.1"/>
    </source>
</evidence>
<feature type="compositionally biased region" description="Basic and acidic residues" evidence="1">
    <location>
        <begin position="39"/>
        <end position="56"/>
    </location>
</feature>
<evidence type="ECO:0000256" key="1">
    <source>
        <dbReference type="SAM" id="MobiDB-lite"/>
    </source>
</evidence>
<protein>
    <submittedName>
        <fullName evidence="2">Uncharacterized protein</fullName>
    </submittedName>
</protein>
<dbReference type="OrthoDB" id="10057165at2759"/>
<reference evidence="2" key="1">
    <citation type="submission" date="2021-02" db="EMBL/GenBank/DDBJ databases">
        <authorList>
            <person name="Nowell W R."/>
        </authorList>
    </citation>
    <scope>NUCLEOTIDE SEQUENCE</scope>
</reference>
<feature type="compositionally biased region" description="Basic and acidic residues" evidence="1">
    <location>
        <begin position="100"/>
        <end position="109"/>
    </location>
</feature>